<dbReference type="KEGG" id="plig:NAG76_11285"/>
<sequence>MRKFLKAMTTRLALLGMISLMLTGATSWLNPQVVNASSNFTVTGKDKIVFTMDSKVITFNGAKSTTDVPISVVKGVSYIQFKTIAKLYGFSVSYDSTTKSSVASLKNNKISFKQDSAIVNFNGKNIRATGATYTKSGNLMVPIRTWADMTGSKISVKGKQVTLDWNSAPSATFVVNEKKIIAGETTITTTDRSSSKLGFKIVAEEWIGKQSIYNEPGQYNVSHKVKDERGVWSDPYTVTINVLKANEAPIAAFTTDKDTYKLGEPVVYTNLSTDDAGITRNTWTGNEPAFFTPGKYTVTLTVLDGGGLTSTTSKEITVLDEVLYTKDQFYLNFTSIGNKFPIDSSLALQIPANPYTITPEDITITRTNSPEKLLGPAIDYTDTLSGKVRFNVHKQSGAQQELELHLIVTNENSETAYIDINNYAAAGPATYVTTSGKTAVKRYLQQLLDNEPVQRIALQPGESYDLFDDGSKALKTNQTRTIFAEYTVAEELPLKFNLIVTEKDADPIATLPTLQQSEHDTKHVRGTFAHGNRMITTDKVLGADGVADKLILGDKGEKAYDQLLQGIDAITGEAVTNWGNGGVLYKLQLEVAPNTAIVLNPRGGHYGGSFIVNDKVVELLSNSIIQGPTEAGFLHRTGNTQETVNLMFLVSPGSNMPLNLLFLPLPTLKN</sequence>
<dbReference type="EMBL" id="CP097899">
    <property type="protein sequence ID" value="URN92484.1"/>
    <property type="molecule type" value="Genomic_DNA"/>
</dbReference>
<evidence type="ECO:0000259" key="2">
    <source>
        <dbReference type="SMART" id="SM00089"/>
    </source>
</evidence>
<dbReference type="Pfam" id="PF07833">
    <property type="entry name" value="Cu_amine_oxidN1"/>
    <property type="match status" value="1"/>
</dbReference>
<feature type="domain" description="PKD/Chitinase" evidence="2">
    <location>
        <begin position="250"/>
        <end position="321"/>
    </location>
</feature>
<gene>
    <name evidence="3" type="ORF">NAG76_11285</name>
</gene>
<dbReference type="SMART" id="SM00089">
    <property type="entry name" value="PKD"/>
    <property type="match status" value="1"/>
</dbReference>
<dbReference type="SUPFAM" id="SSF55383">
    <property type="entry name" value="Copper amine oxidase, domain N"/>
    <property type="match status" value="2"/>
</dbReference>
<accession>A0A9J6Z8Z8</accession>
<name>A0A9J6Z8Z8_9BACL</name>
<dbReference type="InterPro" id="IPR035986">
    <property type="entry name" value="PKD_dom_sf"/>
</dbReference>
<evidence type="ECO:0000313" key="4">
    <source>
        <dbReference type="Proteomes" id="UP001056756"/>
    </source>
</evidence>
<dbReference type="CDD" id="cd00146">
    <property type="entry name" value="PKD"/>
    <property type="match status" value="1"/>
</dbReference>
<proteinExistence type="predicted"/>
<dbReference type="Proteomes" id="UP001056756">
    <property type="component" value="Chromosome"/>
</dbReference>
<reference evidence="3" key="1">
    <citation type="submission" date="2022-05" db="EMBL/GenBank/DDBJ databases">
        <title>Novel bacterial taxa in a minimal lignocellulolytic consortium and its capacity to transform plastics disclosed by genome-resolved metagenomics.</title>
        <authorList>
            <person name="Rodriguez C.A.D."/>
            <person name="Diaz-Garcia L."/>
            <person name="Herrera K."/>
            <person name="Tarazona N.A."/>
            <person name="Sproer C."/>
            <person name="Overmann J."/>
            <person name="Jimenez D.J."/>
        </authorList>
    </citation>
    <scope>NUCLEOTIDE SEQUENCE</scope>
    <source>
        <strain evidence="3">MAG5</strain>
    </source>
</reference>
<dbReference type="AlphaFoldDB" id="A0A9J6Z8Z8"/>
<keyword evidence="1" id="KW-0732">Signal</keyword>
<feature type="signal peptide" evidence="1">
    <location>
        <begin position="1"/>
        <end position="27"/>
    </location>
</feature>
<dbReference type="Gene3D" id="2.60.40.10">
    <property type="entry name" value="Immunoglobulins"/>
    <property type="match status" value="1"/>
</dbReference>
<protein>
    <submittedName>
        <fullName evidence="3">Stalk domain-containing protein</fullName>
    </submittedName>
</protein>
<dbReference type="InterPro" id="IPR036582">
    <property type="entry name" value="Mao_N_sf"/>
</dbReference>
<feature type="chain" id="PRO_5039927351" evidence="1">
    <location>
        <begin position="28"/>
        <end position="670"/>
    </location>
</feature>
<dbReference type="InterPro" id="IPR022409">
    <property type="entry name" value="PKD/Chitinase_dom"/>
</dbReference>
<organism evidence="3 4">
    <name type="scientific">Candidatus Pristimantibacillus lignocellulolyticus</name>
    <dbReference type="NCBI Taxonomy" id="2994561"/>
    <lineage>
        <taxon>Bacteria</taxon>
        <taxon>Bacillati</taxon>
        <taxon>Bacillota</taxon>
        <taxon>Bacilli</taxon>
        <taxon>Bacillales</taxon>
        <taxon>Paenibacillaceae</taxon>
        <taxon>Candidatus Pristimantibacillus</taxon>
    </lineage>
</organism>
<evidence type="ECO:0000256" key="1">
    <source>
        <dbReference type="SAM" id="SignalP"/>
    </source>
</evidence>
<evidence type="ECO:0000313" key="3">
    <source>
        <dbReference type="EMBL" id="URN92484.1"/>
    </source>
</evidence>
<dbReference type="SUPFAM" id="SSF49299">
    <property type="entry name" value="PKD domain"/>
    <property type="match status" value="2"/>
</dbReference>
<dbReference type="InterPro" id="IPR012854">
    <property type="entry name" value="Cu_amine_oxidase-like_N"/>
</dbReference>
<dbReference type="Gene3D" id="3.30.457.10">
    <property type="entry name" value="Copper amine oxidase-like, N-terminal domain"/>
    <property type="match status" value="1"/>
</dbReference>
<dbReference type="InterPro" id="IPR013783">
    <property type="entry name" value="Ig-like_fold"/>
</dbReference>